<dbReference type="OrthoDB" id="9786961at2"/>
<comment type="caution">
    <text evidence="1">The sequence shown here is derived from an EMBL/GenBank/DDBJ whole genome shotgun (WGS) entry which is preliminary data.</text>
</comment>
<accession>A0A512PMI1</accession>
<dbReference type="EMBL" id="BKAM01000017">
    <property type="protein sequence ID" value="GEP72404.1"/>
    <property type="molecule type" value="Genomic_DNA"/>
</dbReference>
<dbReference type="STRING" id="1423795.FD12_GL000895"/>
<proteinExistence type="predicted"/>
<dbReference type="AlphaFoldDB" id="A0A512PMI1"/>
<dbReference type="PANTHER" id="PTHR38733">
    <property type="entry name" value="PROTEIN MCRC"/>
    <property type="match status" value="1"/>
</dbReference>
<sequence length="343" mass="40292">MKDRNIRIQNIFYMLAFVYDKLNYSGFQKLGTEDFEDGYDLLGKLFLHACKLQLIRGFPHDYRGYTEKTAYPHGQIQMTDSITQGALINHQVIVQDDSFSANIPQNQLVKMVLSRIAQSKSFPHDQRLLAKKMWRNFWPVKNINSNDYPSVKRYLHRMGEDGSLLVLLSEILIEGKIFATNNENYKMANFEDQLMSRLYEKFLLKYYQQRFSNYEVKSAYIKWDKLEKETPHLPTMHSDVRICGQNKTVILDAKYYQHSLQRNFDVEKFPSDNMYQIITYVLNESRTGCNSNVEGIILYAKSSIGGHPDGEIHILGHRFRVKTLDLNVNWQQLTEQLDRLIVF</sequence>
<dbReference type="Pfam" id="PF10117">
    <property type="entry name" value="McrBC"/>
    <property type="match status" value="1"/>
</dbReference>
<dbReference type="RefSeq" id="WP_054747540.1">
    <property type="nucleotide sequence ID" value="NZ_BKAM01000017.1"/>
</dbReference>
<evidence type="ECO:0000313" key="2">
    <source>
        <dbReference type="Proteomes" id="UP000321569"/>
    </source>
</evidence>
<name>A0A512PMI1_9LACO</name>
<gene>
    <name evidence="1" type="ORF">LRA02_12720</name>
</gene>
<evidence type="ECO:0000313" key="1">
    <source>
        <dbReference type="EMBL" id="GEP72404.1"/>
    </source>
</evidence>
<protein>
    <submittedName>
        <fullName evidence="1">5-methylcytosine-specific restriction system specificity protein McrC</fullName>
    </submittedName>
</protein>
<reference evidence="1 2" key="1">
    <citation type="submission" date="2019-07" db="EMBL/GenBank/DDBJ databases">
        <title>Whole genome shotgun sequence of Lactobacillus rapi NBRC 109618.</title>
        <authorList>
            <person name="Hosoyama A."/>
            <person name="Uohara A."/>
            <person name="Ohji S."/>
            <person name="Ichikawa N."/>
        </authorList>
    </citation>
    <scope>NUCLEOTIDE SEQUENCE [LARGE SCALE GENOMIC DNA]</scope>
    <source>
        <strain evidence="1 2">NBRC 109618</strain>
    </source>
</reference>
<dbReference type="Proteomes" id="UP000321569">
    <property type="component" value="Unassembled WGS sequence"/>
</dbReference>
<dbReference type="PANTHER" id="PTHR38733:SF1">
    <property type="entry name" value="TYPE IV METHYL-DIRECTED RESTRICTION ENZYME ECOKMCRBC"/>
    <property type="match status" value="1"/>
</dbReference>
<organism evidence="1 2">
    <name type="scientific">Lentilactobacillus rapi</name>
    <dbReference type="NCBI Taxonomy" id="481723"/>
    <lineage>
        <taxon>Bacteria</taxon>
        <taxon>Bacillati</taxon>
        <taxon>Bacillota</taxon>
        <taxon>Bacilli</taxon>
        <taxon>Lactobacillales</taxon>
        <taxon>Lactobacillaceae</taxon>
        <taxon>Lentilactobacillus</taxon>
    </lineage>
</organism>
<dbReference type="InterPro" id="IPR019292">
    <property type="entry name" value="McrC"/>
</dbReference>